<dbReference type="AlphaFoldDB" id="A0A7W5H4U7"/>
<evidence type="ECO:0000256" key="1">
    <source>
        <dbReference type="SAM" id="MobiDB-lite"/>
    </source>
</evidence>
<dbReference type="PROSITE" id="PS51257">
    <property type="entry name" value="PROKAR_LIPOPROTEIN"/>
    <property type="match status" value="1"/>
</dbReference>
<keyword evidence="3" id="KW-1185">Reference proteome</keyword>
<reference evidence="2 3" key="1">
    <citation type="submission" date="2020-08" db="EMBL/GenBank/DDBJ databases">
        <title>Genomic Encyclopedia of Type Strains, Phase III (KMG-III): the genomes of soil and plant-associated and newly described type strains.</title>
        <authorList>
            <person name="Whitman W."/>
        </authorList>
    </citation>
    <scope>NUCLEOTIDE SEQUENCE [LARGE SCALE GENOMIC DNA]</scope>
    <source>
        <strain evidence="2 3">CECT 8075</strain>
    </source>
</reference>
<sequence>MKILQLIMLSTFCCLPLTFTGCGGGGEPQMIPPERSADEIQASADEKEKVGQGIIPD</sequence>
<protein>
    <submittedName>
        <fullName evidence="2">Uncharacterized protein</fullName>
    </submittedName>
</protein>
<feature type="region of interest" description="Disordered" evidence="1">
    <location>
        <begin position="25"/>
        <end position="57"/>
    </location>
</feature>
<evidence type="ECO:0000313" key="3">
    <source>
        <dbReference type="Proteomes" id="UP000536179"/>
    </source>
</evidence>
<name>A0A7W5H4U7_9BACT</name>
<gene>
    <name evidence="2" type="ORF">FHS27_001523</name>
</gene>
<accession>A0A7W5H4U7</accession>
<organism evidence="2 3">
    <name type="scientific">Aporhodopirellula rubra</name>
    <dbReference type="NCBI Taxonomy" id="980271"/>
    <lineage>
        <taxon>Bacteria</taxon>
        <taxon>Pseudomonadati</taxon>
        <taxon>Planctomycetota</taxon>
        <taxon>Planctomycetia</taxon>
        <taxon>Pirellulales</taxon>
        <taxon>Pirellulaceae</taxon>
        <taxon>Aporhodopirellula</taxon>
    </lineage>
</organism>
<dbReference type="RefSeq" id="WP_184303590.1">
    <property type="nucleotide sequence ID" value="NZ_JACHXU010000004.1"/>
</dbReference>
<proteinExistence type="predicted"/>
<evidence type="ECO:0000313" key="2">
    <source>
        <dbReference type="EMBL" id="MBB3205719.1"/>
    </source>
</evidence>
<comment type="caution">
    <text evidence="2">The sequence shown here is derived from an EMBL/GenBank/DDBJ whole genome shotgun (WGS) entry which is preliminary data.</text>
</comment>
<dbReference type="EMBL" id="JACHXU010000004">
    <property type="protein sequence ID" value="MBB3205719.1"/>
    <property type="molecule type" value="Genomic_DNA"/>
</dbReference>
<dbReference type="Proteomes" id="UP000536179">
    <property type="component" value="Unassembled WGS sequence"/>
</dbReference>